<evidence type="ECO:0000256" key="1">
    <source>
        <dbReference type="SAM" id="Coils"/>
    </source>
</evidence>
<dbReference type="EMBL" id="VNHX01000005">
    <property type="protein sequence ID" value="TYP96610.1"/>
    <property type="molecule type" value="Genomic_DNA"/>
</dbReference>
<keyword evidence="4" id="KW-1185">Reference proteome</keyword>
<accession>A0A5S5DL10</accession>
<protein>
    <submittedName>
        <fullName evidence="3">Uncharacterized protein (TIGR02284 family)</fullName>
    </submittedName>
</protein>
<organism evidence="3 4">
    <name type="scientific">Sphingobacterium allocomposti</name>
    <dbReference type="NCBI Taxonomy" id="415956"/>
    <lineage>
        <taxon>Bacteria</taxon>
        <taxon>Pseudomonadati</taxon>
        <taxon>Bacteroidota</taxon>
        <taxon>Sphingobacteriia</taxon>
        <taxon>Sphingobacteriales</taxon>
        <taxon>Sphingobacteriaceae</taxon>
        <taxon>Sphingobacterium</taxon>
    </lineage>
</organism>
<dbReference type="InterPro" id="IPR012347">
    <property type="entry name" value="Ferritin-like"/>
</dbReference>
<dbReference type="InterPro" id="IPR016920">
    <property type="entry name" value="UCP029477"/>
</dbReference>
<evidence type="ECO:0000313" key="3">
    <source>
        <dbReference type="EMBL" id="TYP96610.1"/>
    </source>
</evidence>
<feature type="coiled-coil region" evidence="1">
    <location>
        <begin position="125"/>
        <end position="152"/>
    </location>
</feature>
<evidence type="ECO:0000313" key="4">
    <source>
        <dbReference type="Proteomes" id="UP000325105"/>
    </source>
</evidence>
<sequence>MAKIAALNDLIELNNDRVAGFEKAMQDIADENADLKELFQRYSGQSRRFSAELNTLVAAVGGDIETGNTVTGTLHRVWIDVKTLFGANDRLSILREAERGEDAIADAYNSVLSDGALGGEAVALVKEQAVAINNAHDEIKRLRDEADRSQNA</sequence>
<dbReference type="NCBIfam" id="TIGR02284">
    <property type="entry name" value="PA2169 family four-helix-bundle protein"/>
    <property type="match status" value="1"/>
</dbReference>
<dbReference type="Gene3D" id="1.20.1260.10">
    <property type="match status" value="1"/>
</dbReference>
<dbReference type="InterPro" id="IPR011971">
    <property type="entry name" value="CHP02284"/>
</dbReference>
<dbReference type="RefSeq" id="WP_148908002.1">
    <property type="nucleotide sequence ID" value="NZ_VNHX01000005.1"/>
</dbReference>
<name>A0A5S5DL10_9SPHI</name>
<dbReference type="AlphaFoldDB" id="A0A5S5DL10"/>
<gene>
    <name evidence="3" type="ORF">BC792_105101</name>
</gene>
<keyword evidence="1" id="KW-0175">Coiled coil</keyword>
<dbReference type="InterPro" id="IPR019052">
    <property type="entry name" value="DUF2383"/>
</dbReference>
<dbReference type="Pfam" id="PF09537">
    <property type="entry name" value="DUF2383"/>
    <property type="match status" value="1"/>
</dbReference>
<feature type="domain" description="DUF2383" evidence="2">
    <location>
        <begin position="4"/>
        <end position="113"/>
    </location>
</feature>
<evidence type="ECO:0000259" key="2">
    <source>
        <dbReference type="Pfam" id="PF09537"/>
    </source>
</evidence>
<dbReference type="Proteomes" id="UP000325105">
    <property type="component" value="Unassembled WGS sequence"/>
</dbReference>
<proteinExistence type="predicted"/>
<reference evidence="3 4" key="1">
    <citation type="submission" date="2019-07" db="EMBL/GenBank/DDBJ databases">
        <title>Genomic Encyclopedia of Archaeal and Bacterial Type Strains, Phase II (KMG-II): from individual species to whole genera.</title>
        <authorList>
            <person name="Goeker M."/>
        </authorList>
    </citation>
    <scope>NUCLEOTIDE SEQUENCE [LARGE SCALE GENOMIC DNA]</scope>
    <source>
        <strain evidence="3 4">DSM 18850</strain>
    </source>
</reference>
<dbReference type="PIRSF" id="PIRSF029477">
    <property type="entry name" value="UCP029477"/>
    <property type="match status" value="1"/>
</dbReference>
<dbReference type="OrthoDB" id="282393at2"/>
<comment type="caution">
    <text evidence="3">The sequence shown here is derived from an EMBL/GenBank/DDBJ whole genome shotgun (WGS) entry which is preliminary data.</text>
</comment>